<protein>
    <submittedName>
        <fullName evidence="3">Uncharacterized protein</fullName>
    </submittedName>
</protein>
<dbReference type="AlphaFoldDB" id="A0AAN8GH61"/>
<name>A0AAN8GH61_PATCE</name>
<evidence type="ECO:0000256" key="1">
    <source>
        <dbReference type="SAM" id="MobiDB-lite"/>
    </source>
</evidence>
<comment type="caution">
    <text evidence="3">The sequence shown here is derived from an EMBL/GenBank/DDBJ whole genome shotgun (WGS) entry which is preliminary data.</text>
</comment>
<organism evidence="3 4">
    <name type="scientific">Patella caerulea</name>
    <name type="common">Rayed Mediterranean limpet</name>
    <dbReference type="NCBI Taxonomy" id="87958"/>
    <lineage>
        <taxon>Eukaryota</taxon>
        <taxon>Metazoa</taxon>
        <taxon>Spiralia</taxon>
        <taxon>Lophotrochozoa</taxon>
        <taxon>Mollusca</taxon>
        <taxon>Gastropoda</taxon>
        <taxon>Patellogastropoda</taxon>
        <taxon>Patelloidea</taxon>
        <taxon>Patellidae</taxon>
        <taxon>Patella</taxon>
    </lineage>
</organism>
<keyword evidence="2" id="KW-1133">Transmembrane helix</keyword>
<keyword evidence="2" id="KW-0812">Transmembrane</keyword>
<keyword evidence="2" id="KW-0472">Membrane</keyword>
<reference evidence="3 4" key="1">
    <citation type="submission" date="2024-01" db="EMBL/GenBank/DDBJ databases">
        <title>The genome of the rayed Mediterranean limpet Patella caerulea (Linnaeus, 1758).</title>
        <authorList>
            <person name="Anh-Thu Weber A."/>
            <person name="Halstead-Nussloch G."/>
        </authorList>
    </citation>
    <scope>NUCLEOTIDE SEQUENCE [LARGE SCALE GENOMIC DNA]</scope>
    <source>
        <strain evidence="3">AATW-2023a</strain>
        <tissue evidence="3">Whole specimen</tissue>
    </source>
</reference>
<evidence type="ECO:0000313" key="4">
    <source>
        <dbReference type="Proteomes" id="UP001347796"/>
    </source>
</evidence>
<keyword evidence="4" id="KW-1185">Reference proteome</keyword>
<evidence type="ECO:0000313" key="3">
    <source>
        <dbReference type="EMBL" id="KAK6168414.1"/>
    </source>
</evidence>
<accession>A0AAN8GH61</accession>
<feature type="region of interest" description="Disordered" evidence="1">
    <location>
        <begin position="178"/>
        <end position="200"/>
    </location>
</feature>
<proteinExistence type="predicted"/>
<evidence type="ECO:0000256" key="2">
    <source>
        <dbReference type="SAM" id="Phobius"/>
    </source>
</evidence>
<gene>
    <name evidence="3" type="ORF">SNE40_020953</name>
</gene>
<sequence>MSSGEALVESGCTPVKASCLSFKLKLLIGLAVGTVVVSGAVSAGVLLSNNTNNSVDAVLNATTADNTANGTQTSFRTTVDSLTNEYETTNTPNNDQTLAFETDITPVHRDSSSTVTPNPLNNETLSQMTKVITTNSNKSLGTTTAVLGGTATKLGTAPGLPGATQTMTAANAVTFPITPSTNTGLMRATTPPTTPPPTTELLTTVTPPLCPASRNRTAILMFYDGSGDLFLRGGPIDITHLSLGPGFATYNQQASTNTELSWNHNSPTAKTSNDVSSSIYHSLNTYGDNYWLMDVCMVCSANERFGIKGFTNDWESDRNQDGSCSGSADATTIASSTNHQGICGKINVFKFNENMCTIDNF</sequence>
<dbReference type="Proteomes" id="UP001347796">
    <property type="component" value="Unassembled WGS sequence"/>
</dbReference>
<feature type="transmembrane region" description="Helical" evidence="2">
    <location>
        <begin position="26"/>
        <end position="47"/>
    </location>
</feature>
<dbReference type="EMBL" id="JAZGQO010000016">
    <property type="protein sequence ID" value="KAK6168414.1"/>
    <property type="molecule type" value="Genomic_DNA"/>
</dbReference>